<dbReference type="Gene3D" id="3.40.50.12660">
    <property type="match status" value="1"/>
</dbReference>
<dbReference type="EMBL" id="AUPL01002329">
    <property type="protein sequence ID" value="ESL09944.1"/>
    <property type="molecule type" value="Genomic_DNA"/>
</dbReference>
<dbReference type="GO" id="GO:0005737">
    <property type="term" value="C:cytoplasm"/>
    <property type="evidence" value="ECO:0007669"/>
    <property type="project" value="TreeGrafter"/>
</dbReference>
<proteinExistence type="inferred from homology"/>
<dbReference type="GO" id="GO:0006508">
    <property type="term" value="P:proteolysis"/>
    <property type="evidence" value="ECO:0007669"/>
    <property type="project" value="InterPro"/>
</dbReference>
<dbReference type="InterPro" id="IPR050452">
    <property type="entry name" value="Metacaspase"/>
</dbReference>
<dbReference type="SUPFAM" id="SSF52129">
    <property type="entry name" value="Caspase-like"/>
    <property type="match status" value="1"/>
</dbReference>
<dbReference type="PANTHER" id="PTHR48104">
    <property type="entry name" value="METACASPASE-4"/>
    <property type="match status" value="1"/>
</dbReference>
<dbReference type="Pfam" id="PF00656">
    <property type="entry name" value="Peptidase_C14"/>
    <property type="match status" value="1"/>
</dbReference>
<gene>
    <name evidence="3" type="ORF">TRSC58_02329</name>
</gene>
<comment type="similarity">
    <text evidence="1">Belongs to the peptidase C14B family.</text>
</comment>
<dbReference type="Proteomes" id="UP000031737">
    <property type="component" value="Unassembled WGS sequence"/>
</dbReference>
<evidence type="ECO:0000259" key="2">
    <source>
        <dbReference type="Pfam" id="PF00656"/>
    </source>
</evidence>
<organism evidence="3 4">
    <name type="scientific">Trypanosoma rangeli SC58</name>
    <dbReference type="NCBI Taxonomy" id="429131"/>
    <lineage>
        <taxon>Eukaryota</taxon>
        <taxon>Discoba</taxon>
        <taxon>Euglenozoa</taxon>
        <taxon>Kinetoplastea</taxon>
        <taxon>Metakinetoplastina</taxon>
        <taxon>Trypanosomatida</taxon>
        <taxon>Trypanosomatidae</taxon>
        <taxon>Trypanosoma</taxon>
        <taxon>Herpetosoma</taxon>
    </lineage>
</organism>
<dbReference type="OrthoDB" id="276009at2759"/>
<dbReference type="AlphaFoldDB" id="A0A061J4Z3"/>
<protein>
    <submittedName>
        <fullName evidence="3">Metacaspase</fullName>
    </submittedName>
</protein>
<reference evidence="3 4" key="1">
    <citation type="submission" date="2013-07" db="EMBL/GenBank/DDBJ databases">
        <authorList>
            <person name="Stoco P.H."/>
            <person name="Wagner G."/>
            <person name="Gerber A."/>
            <person name="Zaha A."/>
            <person name="Thompson C."/>
            <person name="Bartholomeu D.C."/>
            <person name="Luckemeyer D.D."/>
            <person name="Bahia D."/>
            <person name="Loreto E."/>
            <person name="Prestes E.B."/>
            <person name="Lima F.M."/>
            <person name="Rodrigues-Luiz G."/>
            <person name="Vallejo G.A."/>
            <person name="Filho J.F."/>
            <person name="Monteiro K.M."/>
            <person name="Tyler K.M."/>
            <person name="de Almeida L.G."/>
            <person name="Ortiz M.F."/>
            <person name="Siervo M.A."/>
            <person name="de Moraes M.H."/>
            <person name="Cunha O.L."/>
            <person name="Mendonca-Neto R."/>
            <person name="Silva R."/>
            <person name="Teixeira S.M."/>
            <person name="Murta S.M."/>
            <person name="Sincero T.C."/>
            <person name="Mendes T.A."/>
            <person name="Urmenyi T.P."/>
            <person name="Silva V.G."/>
            <person name="da Rocha W.D."/>
            <person name="Andersson B."/>
            <person name="Romanha A.J."/>
            <person name="Steindel M."/>
            <person name="de Vasconcelos A.T."/>
            <person name="Grisard E.C."/>
        </authorList>
    </citation>
    <scope>NUCLEOTIDE SEQUENCE [LARGE SCALE GENOMIC DNA]</scope>
    <source>
        <strain evidence="3 4">SC58</strain>
    </source>
</reference>
<evidence type="ECO:0000256" key="1">
    <source>
        <dbReference type="ARBA" id="ARBA00009005"/>
    </source>
</evidence>
<comment type="caution">
    <text evidence="3">The sequence shown here is derived from an EMBL/GenBank/DDBJ whole genome shotgun (WGS) entry which is preliminary data.</text>
</comment>
<dbReference type="InterPro" id="IPR029030">
    <property type="entry name" value="Caspase-like_dom_sf"/>
</dbReference>
<dbReference type="InterPro" id="IPR011600">
    <property type="entry name" value="Pept_C14_caspase"/>
</dbReference>
<name>A0A061J4Z3_TRYRA</name>
<feature type="domain" description="Peptidase C14 caspase" evidence="2">
    <location>
        <begin position="84"/>
        <end position="336"/>
    </location>
</feature>
<evidence type="ECO:0000313" key="4">
    <source>
        <dbReference type="Proteomes" id="UP000031737"/>
    </source>
</evidence>
<sequence>MGFDFNCLMQVLGLVKEVNRARGKVNYVELGLKLLKLAGPYVVQYIGPVNRPPRVEVEQAFQQAEEAEGFKPWEAPVEKSGMCRALFIGINYYGTRAELSGCCNDVKQVLATLQKKRFPIDELCILVDEEGFPGATGLPTRSNIVRYMAWLVKDAKAGDVLFMHFSGHGTQTRALHDSDERFDQCIAPLDFERQGCILDDDIFKILLGRLPAGVRFTVVFDCCHSGSMLDLPYTFVGSRSLRSGVTGHMQRIRQGNRCKGDVLMISGCADEQTSADVAGGTMFGTSTAEAGGAATQCLTYIILKKGNLSYQDMLIATRDMLKKKRFTQVPQLSASKPIDLQREFSLVRTFDVDHAVIE</sequence>
<dbReference type="GO" id="GO:0004197">
    <property type="term" value="F:cysteine-type endopeptidase activity"/>
    <property type="evidence" value="ECO:0007669"/>
    <property type="project" value="InterPro"/>
</dbReference>
<dbReference type="VEuPathDB" id="TriTrypDB:TRSC58_02329"/>
<evidence type="ECO:0000313" key="3">
    <source>
        <dbReference type="EMBL" id="ESL09944.1"/>
    </source>
</evidence>
<accession>A0A061J4Z3</accession>
<keyword evidence="4" id="KW-1185">Reference proteome</keyword>
<dbReference type="PANTHER" id="PTHR48104:SF30">
    <property type="entry name" value="METACASPASE-1"/>
    <property type="match status" value="1"/>
</dbReference>